<evidence type="ECO:0000256" key="2">
    <source>
        <dbReference type="ARBA" id="ARBA00022692"/>
    </source>
</evidence>
<evidence type="ECO:0000313" key="6">
    <source>
        <dbReference type="EMBL" id="KAK3053113.1"/>
    </source>
</evidence>
<evidence type="ECO:0000256" key="4">
    <source>
        <dbReference type="ARBA" id="ARBA00023136"/>
    </source>
</evidence>
<feature type="transmembrane region" description="Helical" evidence="5">
    <location>
        <begin position="98"/>
        <end position="117"/>
    </location>
</feature>
<evidence type="ECO:0000256" key="1">
    <source>
        <dbReference type="ARBA" id="ARBA00004141"/>
    </source>
</evidence>
<dbReference type="GO" id="GO:0005886">
    <property type="term" value="C:plasma membrane"/>
    <property type="evidence" value="ECO:0007669"/>
    <property type="project" value="TreeGrafter"/>
</dbReference>
<feature type="transmembrane region" description="Helical" evidence="5">
    <location>
        <begin position="129"/>
        <end position="151"/>
    </location>
</feature>
<dbReference type="Gene3D" id="1.20.1250.20">
    <property type="entry name" value="MFS general substrate transporter like domains"/>
    <property type="match status" value="1"/>
</dbReference>
<keyword evidence="4 5" id="KW-0472">Membrane</keyword>
<feature type="transmembrane region" description="Helical" evidence="5">
    <location>
        <begin position="46"/>
        <end position="64"/>
    </location>
</feature>
<dbReference type="Proteomes" id="UP001271007">
    <property type="component" value="Unassembled WGS sequence"/>
</dbReference>
<proteinExistence type="predicted"/>
<dbReference type="GO" id="GO:0015606">
    <property type="term" value="F:spermidine transmembrane transporter activity"/>
    <property type="evidence" value="ECO:0007669"/>
    <property type="project" value="TreeGrafter"/>
</dbReference>
<evidence type="ECO:0000256" key="5">
    <source>
        <dbReference type="SAM" id="Phobius"/>
    </source>
</evidence>
<dbReference type="PANTHER" id="PTHR23502">
    <property type="entry name" value="MAJOR FACILITATOR SUPERFAMILY"/>
    <property type="match status" value="1"/>
</dbReference>
<dbReference type="GO" id="GO:0000297">
    <property type="term" value="F:spermine transmembrane transporter activity"/>
    <property type="evidence" value="ECO:0007669"/>
    <property type="project" value="TreeGrafter"/>
</dbReference>
<keyword evidence="7" id="KW-1185">Reference proteome</keyword>
<evidence type="ECO:0000256" key="3">
    <source>
        <dbReference type="ARBA" id="ARBA00022989"/>
    </source>
</evidence>
<keyword evidence="3 5" id="KW-1133">Transmembrane helix</keyword>
<dbReference type="AlphaFoldDB" id="A0AAJ0DNC0"/>
<dbReference type="PANTHER" id="PTHR23502:SF38">
    <property type="entry name" value="POLYAMINE TRANSPORTER 4"/>
    <property type="match status" value="1"/>
</dbReference>
<gene>
    <name evidence="6" type="ORF">LTR09_005739</name>
</gene>
<dbReference type="SUPFAM" id="SSF103473">
    <property type="entry name" value="MFS general substrate transporter"/>
    <property type="match status" value="1"/>
</dbReference>
<reference evidence="6" key="1">
    <citation type="submission" date="2023-04" db="EMBL/GenBank/DDBJ databases">
        <title>Black Yeasts Isolated from many extreme environments.</title>
        <authorList>
            <person name="Coleine C."/>
            <person name="Stajich J.E."/>
            <person name="Selbmann L."/>
        </authorList>
    </citation>
    <scope>NUCLEOTIDE SEQUENCE</scope>
    <source>
        <strain evidence="6">CCFEE 5312</strain>
    </source>
</reference>
<dbReference type="InterPro" id="IPR036259">
    <property type="entry name" value="MFS_trans_sf"/>
</dbReference>
<comment type="caution">
    <text evidence="6">The sequence shown here is derived from an EMBL/GenBank/DDBJ whole genome shotgun (WGS) entry which is preliminary data.</text>
</comment>
<protein>
    <submittedName>
        <fullName evidence="6">Uncharacterized protein</fullName>
    </submittedName>
</protein>
<keyword evidence="2 5" id="KW-0812">Transmembrane</keyword>
<organism evidence="6 7">
    <name type="scientific">Extremus antarcticus</name>
    <dbReference type="NCBI Taxonomy" id="702011"/>
    <lineage>
        <taxon>Eukaryota</taxon>
        <taxon>Fungi</taxon>
        <taxon>Dikarya</taxon>
        <taxon>Ascomycota</taxon>
        <taxon>Pezizomycotina</taxon>
        <taxon>Dothideomycetes</taxon>
        <taxon>Dothideomycetidae</taxon>
        <taxon>Mycosphaerellales</taxon>
        <taxon>Extremaceae</taxon>
        <taxon>Extremus</taxon>
    </lineage>
</organism>
<evidence type="ECO:0000313" key="7">
    <source>
        <dbReference type="Proteomes" id="UP001271007"/>
    </source>
</evidence>
<accession>A0AAJ0DNC0</accession>
<name>A0AAJ0DNC0_9PEZI</name>
<dbReference type="EMBL" id="JAWDJX010000017">
    <property type="protein sequence ID" value="KAK3053113.1"/>
    <property type="molecule type" value="Genomic_DNA"/>
</dbReference>
<sequence length="207" mass="22540">MLFTELIVGLVCLYAGFNFGLIYAFVIVMPDIFAQTYQFSLTQQGLSFLGLIAGWLIGPASLIIDDKIVRRRRARQQPGPNLEKGPDLTSKPAPEARLHGAMVGGVLLPAGLLWFAWTAQPGISYLSPILASILITWGTLMVYVSTSAYVIDVYGLRYGASANGASSITRYTLATAIPLFILQQYDGLAYLAYEPDRGLRAVSIEDV</sequence>
<feature type="transmembrane region" description="Helical" evidence="5">
    <location>
        <begin position="7"/>
        <end position="26"/>
    </location>
</feature>
<comment type="subcellular location">
    <subcellularLocation>
        <location evidence="1">Membrane</location>
        <topology evidence="1">Multi-pass membrane protein</topology>
    </subcellularLocation>
</comment>